<organism evidence="3 4">
    <name type="scientific">Oryzomicrobium terrae</name>
    <dbReference type="NCBI Taxonomy" id="1735038"/>
    <lineage>
        <taxon>Bacteria</taxon>
        <taxon>Pseudomonadati</taxon>
        <taxon>Pseudomonadota</taxon>
        <taxon>Betaproteobacteria</taxon>
        <taxon>Rhodocyclales</taxon>
        <taxon>Rhodocyclaceae</taxon>
        <taxon>Oryzomicrobium</taxon>
    </lineage>
</organism>
<proteinExistence type="predicted"/>
<dbReference type="RefSeq" id="WP_149426336.1">
    <property type="nucleotide sequence ID" value="NZ_CP022579.1"/>
</dbReference>
<sequence>MGIKYLGDVDLQFLAYAKNDDLAILVGYLSRDKDGETRWAQELLKEPRFQSAGGNLTQVWDLIAGELQLFGGDSLVNFFRGHGVPYKEILCDVCDFLGVKVNKNNSAYDIENAALSKIFAKSWEYLTPEHRSEMADALGTSAFTGGKVVLDEIFEALKRSPVVSYQISMLLADGLALSLLGRGIPVVANLGLGRMLGIFAGPIGWLISLLFSVPLLTGTAYRVTVPCVIQVAYMRRALAQADRY</sequence>
<keyword evidence="4" id="KW-1185">Reference proteome</keyword>
<reference evidence="3 4" key="1">
    <citation type="submission" date="2017-07" db="EMBL/GenBank/DDBJ databases">
        <title>Complete genome sequence of Oryzomicrobium terrae TPP412.</title>
        <authorList>
            <person name="Chiu L.-W."/>
            <person name="Lo K.-J."/>
            <person name="Tsai Y.-M."/>
            <person name="Lin S.-S."/>
            <person name="Kuo C.-H."/>
            <person name="Liu C.-T."/>
        </authorList>
    </citation>
    <scope>NUCLEOTIDE SEQUENCE [LARGE SCALE GENOMIC DNA]</scope>
    <source>
        <strain evidence="3 4">TPP412</strain>
    </source>
</reference>
<feature type="transmembrane region" description="Helical" evidence="1">
    <location>
        <begin position="196"/>
        <end position="216"/>
    </location>
</feature>
<dbReference type="Pfam" id="PF13099">
    <property type="entry name" value="DUF3944"/>
    <property type="match status" value="1"/>
</dbReference>
<dbReference type="InterPro" id="IPR025217">
    <property type="entry name" value="DUF3944"/>
</dbReference>
<evidence type="ECO:0000256" key="1">
    <source>
        <dbReference type="SAM" id="Phobius"/>
    </source>
</evidence>
<name>A0A5C1ECA7_9RHOO</name>
<evidence type="ECO:0000259" key="2">
    <source>
        <dbReference type="Pfam" id="PF13099"/>
    </source>
</evidence>
<evidence type="ECO:0000313" key="3">
    <source>
        <dbReference type="EMBL" id="QEL66532.1"/>
    </source>
</evidence>
<accession>A0A5C1ECA7</accession>
<dbReference type="EMBL" id="CP022579">
    <property type="protein sequence ID" value="QEL66532.1"/>
    <property type="molecule type" value="Genomic_DNA"/>
</dbReference>
<keyword evidence="1" id="KW-0812">Transmembrane</keyword>
<protein>
    <recommendedName>
        <fullName evidence="2">DUF3944 domain-containing protein</fullName>
    </recommendedName>
</protein>
<keyword evidence="1" id="KW-1133">Transmembrane helix</keyword>
<keyword evidence="1" id="KW-0472">Membrane</keyword>
<feature type="domain" description="DUF3944" evidence="2">
    <location>
        <begin position="5"/>
        <end position="39"/>
    </location>
</feature>
<dbReference type="Proteomes" id="UP000323671">
    <property type="component" value="Chromosome"/>
</dbReference>
<evidence type="ECO:0000313" key="4">
    <source>
        <dbReference type="Proteomes" id="UP000323671"/>
    </source>
</evidence>
<gene>
    <name evidence="3" type="ORF">OTERR_30560</name>
</gene>
<dbReference type="KEGG" id="otr:OTERR_30560"/>
<dbReference type="AlphaFoldDB" id="A0A5C1ECA7"/>